<evidence type="ECO:0000313" key="1">
    <source>
        <dbReference type="EMBL" id="GFO23694.1"/>
    </source>
</evidence>
<evidence type="ECO:0008006" key="3">
    <source>
        <dbReference type="Google" id="ProtNLM"/>
    </source>
</evidence>
<dbReference type="PANTHER" id="PTHR33206">
    <property type="entry name" value="PROTEIN CBG10425"/>
    <property type="match status" value="1"/>
</dbReference>
<organism evidence="1 2">
    <name type="scientific">Plakobranchus ocellatus</name>
    <dbReference type="NCBI Taxonomy" id="259542"/>
    <lineage>
        <taxon>Eukaryota</taxon>
        <taxon>Metazoa</taxon>
        <taxon>Spiralia</taxon>
        <taxon>Lophotrochozoa</taxon>
        <taxon>Mollusca</taxon>
        <taxon>Gastropoda</taxon>
        <taxon>Heterobranchia</taxon>
        <taxon>Euthyneura</taxon>
        <taxon>Panpulmonata</taxon>
        <taxon>Sacoglossa</taxon>
        <taxon>Placobranchoidea</taxon>
        <taxon>Plakobranchidae</taxon>
        <taxon>Plakobranchus</taxon>
    </lineage>
</organism>
<dbReference type="EMBL" id="BLXT01005511">
    <property type="protein sequence ID" value="GFO23694.1"/>
    <property type="molecule type" value="Genomic_DNA"/>
</dbReference>
<proteinExistence type="predicted"/>
<dbReference type="InterPro" id="IPR043502">
    <property type="entry name" value="DNA/RNA_pol_sf"/>
</dbReference>
<dbReference type="SUPFAM" id="SSF56672">
    <property type="entry name" value="DNA/RNA polymerases"/>
    <property type="match status" value="1"/>
</dbReference>
<dbReference type="PANTHER" id="PTHR33206:SF1">
    <property type="entry name" value="DNA-DIRECTED DNA POLYMERASE"/>
    <property type="match status" value="1"/>
</dbReference>
<dbReference type="Proteomes" id="UP000735302">
    <property type="component" value="Unassembled WGS sequence"/>
</dbReference>
<accession>A0AAV4BY02</accession>
<protein>
    <recommendedName>
        <fullName evidence="3">DNA-directed DNA polymerase</fullName>
    </recommendedName>
</protein>
<evidence type="ECO:0000313" key="2">
    <source>
        <dbReference type="Proteomes" id="UP000735302"/>
    </source>
</evidence>
<sequence>MYECEWAQMKEDNKEIVDFINTRLPPSLPTSSTMTKASILRDIFDGYLFGLVRCDIKVPGSLQNHFSEMPPIFKNKEVSRNDIGSFMCNFADEHKLLQQPRRTLIGSFIGKNIFLATPLLRWYLEHGLIVDEIYEVVEYTPTRCFQGFADTVSENRRRGDLDPTKAILTETFKLLGNSAYGKSLENLENRRDVVYSTSENVGKLVNDRLFRKCTPLDHNDLFEVESAKNKVRWNLPLQIGFFVYQHAKLRMLQFHYDFVDRFVSRDDYQLCEMDTDSLYMALSANSLEEAVKPYLLEKFYREYPQWFPARSCDTHHEEFVSVCSRGEAWNPRPCCKERSTFDKRTPGLFKIEFVGDGMVALCSKTYFAFGEKSKVSCKGLNKNLNHLTKGKFLSVLKTRESGGGLNKGFRIDGYCGHVAAVLFEICHFLDDRGSSVTPAPCSWYFCGTSFGTQSAELTDLQLSSLDKPKPRVYRSVVRVVSLPNPVDLDEAVAEVYPEATMLDTVRERKKVEESPTLPVQSPDLLFGNFILTHEYCCYRVVEVTVHGLVGSFEIKGVLAYDVGNRSKKLEVLVDDWILVPVDNCDQVGLLDDFRDQILVDDRGQVLDEYRDRILVDDWNLILVDDWILVPFDDWDRVLDDYTGIRYWLMTGYWYHWDQVLDDYRCQILVETGTWY</sequence>
<reference evidence="1 2" key="1">
    <citation type="journal article" date="2021" name="Elife">
        <title>Chloroplast acquisition without the gene transfer in kleptoplastic sea slugs, Plakobranchus ocellatus.</title>
        <authorList>
            <person name="Maeda T."/>
            <person name="Takahashi S."/>
            <person name="Yoshida T."/>
            <person name="Shimamura S."/>
            <person name="Takaki Y."/>
            <person name="Nagai Y."/>
            <person name="Toyoda A."/>
            <person name="Suzuki Y."/>
            <person name="Arimoto A."/>
            <person name="Ishii H."/>
            <person name="Satoh N."/>
            <person name="Nishiyama T."/>
            <person name="Hasebe M."/>
            <person name="Maruyama T."/>
            <person name="Minagawa J."/>
            <person name="Obokata J."/>
            <person name="Shigenobu S."/>
        </authorList>
    </citation>
    <scope>NUCLEOTIDE SEQUENCE [LARGE SCALE GENOMIC DNA]</scope>
</reference>
<gene>
    <name evidence="1" type="ORF">PoB_005019900</name>
</gene>
<comment type="caution">
    <text evidence="1">The sequence shown here is derived from an EMBL/GenBank/DDBJ whole genome shotgun (WGS) entry which is preliminary data.</text>
</comment>
<keyword evidence="2" id="KW-1185">Reference proteome</keyword>
<dbReference type="AlphaFoldDB" id="A0AAV4BY02"/>
<name>A0AAV4BY02_9GAST</name>